<evidence type="ECO:0000256" key="6">
    <source>
        <dbReference type="ARBA" id="ARBA00023128"/>
    </source>
</evidence>
<dbReference type="GO" id="GO:0005743">
    <property type="term" value="C:mitochondrial inner membrane"/>
    <property type="evidence" value="ECO:0007669"/>
    <property type="project" value="TreeGrafter"/>
</dbReference>
<gene>
    <name evidence="7" type="ORF">PHAECO_LOCUS392</name>
</gene>
<dbReference type="Proteomes" id="UP001153737">
    <property type="component" value="Chromosome 1"/>
</dbReference>
<evidence type="ECO:0000256" key="3">
    <source>
        <dbReference type="ARBA" id="ARBA00022737"/>
    </source>
</evidence>
<keyword evidence="5" id="KW-0809">Transit peptide</keyword>
<comment type="subcellular location">
    <subcellularLocation>
        <location evidence="1">Mitochondrion</location>
    </subcellularLocation>
</comment>
<evidence type="ECO:0000256" key="1">
    <source>
        <dbReference type="ARBA" id="ARBA00004173"/>
    </source>
</evidence>
<dbReference type="GO" id="GO:0034551">
    <property type="term" value="P:mitochondrial respiratory chain complex III assembly"/>
    <property type="evidence" value="ECO:0007669"/>
    <property type="project" value="InterPro"/>
</dbReference>
<dbReference type="OrthoDB" id="5986190at2759"/>
<keyword evidence="4" id="KW-0802">TPR repeat</keyword>
<dbReference type="PANTHER" id="PTHR13143">
    <property type="entry name" value="TETRATRICOPEPTIDE REPEAT PROTEIN 19"/>
    <property type="match status" value="1"/>
</dbReference>
<dbReference type="EMBL" id="OU896707">
    <property type="protein sequence ID" value="CAH1116803.1"/>
    <property type="molecule type" value="Genomic_DNA"/>
</dbReference>
<dbReference type="InterPro" id="IPR040395">
    <property type="entry name" value="TTC19"/>
</dbReference>
<protein>
    <recommendedName>
        <fullName evidence="9">Tetratricopeptide repeat protein</fullName>
    </recommendedName>
</protein>
<keyword evidence="3" id="KW-0677">Repeat</keyword>
<dbReference type="PANTHER" id="PTHR13143:SF6">
    <property type="entry name" value="TETRATRICOPEPTIDE REPEAT PROTEIN 19, MITOCHONDRIAL"/>
    <property type="match status" value="1"/>
</dbReference>
<evidence type="ECO:0000313" key="8">
    <source>
        <dbReference type="Proteomes" id="UP001153737"/>
    </source>
</evidence>
<comment type="similarity">
    <text evidence="2">Belongs to the TTC19 family.</text>
</comment>
<name>A0A9P0DG88_PHACE</name>
<proteinExistence type="inferred from homology"/>
<accession>A0A9P0DG88</accession>
<organism evidence="7 8">
    <name type="scientific">Phaedon cochleariae</name>
    <name type="common">Mustard beetle</name>
    <dbReference type="NCBI Taxonomy" id="80249"/>
    <lineage>
        <taxon>Eukaryota</taxon>
        <taxon>Metazoa</taxon>
        <taxon>Ecdysozoa</taxon>
        <taxon>Arthropoda</taxon>
        <taxon>Hexapoda</taxon>
        <taxon>Insecta</taxon>
        <taxon>Pterygota</taxon>
        <taxon>Neoptera</taxon>
        <taxon>Endopterygota</taxon>
        <taxon>Coleoptera</taxon>
        <taxon>Polyphaga</taxon>
        <taxon>Cucujiformia</taxon>
        <taxon>Chrysomeloidea</taxon>
        <taxon>Chrysomelidae</taxon>
        <taxon>Chrysomelinae</taxon>
        <taxon>Chrysomelini</taxon>
        <taxon>Phaedon</taxon>
    </lineage>
</organism>
<evidence type="ECO:0000256" key="2">
    <source>
        <dbReference type="ARBA" id="ARBA00008219"/>
    </source>
</evidence>
<dbReference type="Gene3D" id="1.25.40.10">
    <property type="entry name" value="Tetratricopeptide repeat domain"/>
    <property type="match status" value="2"/>
</dbReference>
<evidence type="ECO:0000256" key="5">
    <source>
        <dbReference type="ARBA" id="ARBA00022946"/>
    </source>
</evidence>
<dbReference type="InterPro" id="IPR011990">
    <property type="entry name" value="TPR-like_helical_dom_sf"/>
</dbReference>
<reference evidence="7" key="2">
    <citation type="submission" date="2022-10" db="EMBL/GenBank/DDBJ databases">
        <authorList>
            <consortium name="ENA_rothamsted_submissions"/>
            <consortium name="culmorum"/>
            <person name="King R."/>
        </authorList>
    </citation>
    <scope>NUCLEOTIDE SEQUENCE</scope>
</reference>
<evidence type="ECO:0000256" key="4">
    <source>
        <dbReference type="ARBA" id="ARBA00022803"/>
    </source>
</evidence>
<keyword evidence="6" id="KW-0496">Mitochondrion</keyword>
<dbReference type="AlphaFoldDB" id="A0A9P0DG88"/>
<reference evidence="7" key="1">
    <citation type="submission" date="2022-01" db="EMBL/GenBank/DDBJ databases">
        <authorList>
            <person name="King R."/>
        </authorList>
    </citation>
    <scope>NUCLEOTIDE SEQUENCE</scope>
</reference>
<keyword evidence="8" id="KW-1185">Reference proteome</keyword>
<dbReference type="SUPFAM" id="SSF48452">
    <property type="entry name" value="TPR-like"/>
    <property type="match status" value="1"/>
</dbReference>
<evidence type="ECO:0000313" key="7">
    <source>
        <dbReference type="EMBL" id="CAH1116803.1"/>
    </source>
</evidence>
<sequence>MIPLKNIIQKIVPASAASTKKSLQLFYRCLQRLHHTQAFKISLGVVPIPLAITPAPPQPPSYSSEVTRYDVEENIAHLMTLARVSLEKGEVERAEAILEMGIKICEEYQSYMVMPYMYDILASIAFATGNLAKAEVLLVQIIEKMVHLGTPEDDSQIIDFQLRLSRIYSAYNRDLLADIGFKNCLKHQEYKIEDGDTTTKTGMLYVNCLFWYGLHKIKCDDHKSAKNLIDSAYSFSMKIKGLSPYQEMIILSTLGELNTQLGVYDIALQNIHSAILLGRGIGSLELPRFYLKLGELYMKLGSRSTAEQWLKEASNLAELFNDKDVVFEAQLILNEVVNKKD</sequence>
<evidence type="ECO:0008006" key="9">
    <source>
        <dbReference type="Google" id="ProtNLM"/>
    </source>
</evidence>